<feature type="domain" description="Methyltransferase FkbM" evidence="1">
    <location>
        <begin position="49"/>
        <end position="193"/>
    </location>
</feature>
<evidence type="ECO:0000313" key="3">
    <source>
        <dbReference type="Proteomes" id="UP000095401"/>
    </source>
</evidence>
<dbReference type="KEGG" id="aprs:BI364_16985"/>
<evidence type="ECO:0000313" key="2">
    <source>
        <dbReference type="EMBL" id="AOU99395.1"/>
    </source>
</evidence>
<dbReference type="Proteomes" id="UP000095401">
    <property type="component" value="Chromosome"/>
</dbReference>
<organism evidence="2 3">
    <name type="scientific">Acidihalobacter yilgarnensis</name>
    <dbReference type="NCBI Taxonomy" id="2819280"/>
    <lineage>
        <taxon>Bacteria</taxon>
        <taxon>Pseudomonadati</taxon>
        <taxon>Pseudomonadota</taxon>
        <taxon>Gammaproteobacteria</taxon>
        <taxon>Chromatiales</taxon>
        <taxon>Ectothiorhodospiraceae</taxon>
        <taxon>Acidihalobacter</taxon>
    </lineage>
</organism>
<gene>
    <name evidence="2" type="ORF">BI364_16985</name>
</gene>
<protein>
    <recommendedName>
        <fullName evidence="1">Methyltransferase FkbM domain-containing protein</fullName>
    </recommendedName>
</protein>
<dbReference type="InterPro" id="IPR029063">
    <property type="entry name" value="SAM-dependent_MTases_sf"/>
</dbReference>
<dbReference type="PANTHER" id="PTHR36973">
    <property type="entry name" value="SLL1456 PROTEIN-RELATED"/>
    <property type="match status" value="1"/>
</dbReference>
<dbReference type="GO" id="GO:0008171">
    <property type="term" value="F:O-methyltransferase activity"/>
    <property type="evidence" value="ECO:0007669"/>
    <property type="project" value="TreeGrafter"/>
</dbReference>
<reference evidence="3" key="1">
    <citation type="submission" date="2016-09" db="EMBL/GenBank/DDBJ databases">
        <title>Acidihalobacter prosperus F5.</title>
        <authorList>
            <person name="Khaleque H.N."/>
            <person name="Ramsay J.P."/>
            <person name="Kaksonen A.H."/>
            <person name="Boxall N.J."/>
            <person name="Watkin E.L.J."/>
        </authorList>
    </citation>
    <scope>NUCLEOTIDE SEQUENCE [LARGE SCALE GENOMIC DNA]</scope>
    <source>
        <strain evidence="3">F5</strain>
    </source>
</reference>
<accession>A0A1D8ISM1</accession>
<dbReference type="PANTHER" id="PTHR36973:SF4">
    <property type="entry name" value="NODULATION PROTEIN"/>
    <property type="match status" value="1"/>
</dbReference>
<dbReference type="NCBIfam" id="TIGR01444">
    <property type="entry name" value="fkbM_fam"/>
    <property type="match status" value="1"/>
</dbReference>
<proteinExistence type="predicted"/>
<dbReference type="AlphaFoldDB" id="A0A1D8ISM1"/>
<dbReference type="InterPro" id="IPR006342">
    <property type="entry name" value="FkbM_mtfrase"/>
</dbReference>
<sequence length="265" mass="29921">MRGMVKRTAEGIIARMGYRLIPEWQLKDADYARHLEALFDLLDIRCVLDVGANKGQYRDFLRRRVGYEGLILSFEPVHELASALSTRAREDEQWEVFEFALGEADTEQTLNVMATSVFSSFLEPDHSVVQDFAADNVLDHKENVGVKRLDTFMAEMSGTREFGNTYLKMDTQGYDLNVLRGARESLRNIRALQSEVSVLGIYTGMPGYMESIEAIRESGFDVTGLFPVTRDDAMRVIEFDCVAVNRGLLAQTVDTTIVQTEAVRP</sequence>
<evidence type="ECO:0000259" key="1">
    <source>
        <dbReference type="Pfam" id="PF05050"/>
    </source>
</evidence>
<dbReference type="EMBL" id="CP017415">
    <property type="protein sequence ID" value="AOU99395.1"/>
    <property type="molecule type" value="Genomic_DNA"/>
</dbReference>
<name>A0A1D8ISM1_9GAMM</name>
<dbReference type="RefSeq" id="WP_070079744.1">
    <property type="nucleotide sequence ID" value="NZ_CP017415.1"/>
</dbReference>
<dbReference type="Pfam" id="PF05050">
    <property type="entry name" value="Methyltransf_21"/>
    <property type="match status" value="1"/>
</dbReference>
<dbReference type="Gene3D" id="3.40.50.150">
    <property type="entry name" value="Vaccinia Virus protein VP39"/>
    <property type="match status" value="1"/>
</dbReference>
<dbReference type="InterPro" id="IPR053188">
    <property type="entry name" value="FkbM_Methyltransferase"/>
</dbReference>
<keyword evidence="3" id="KW-1185">Reference proteome</keyword>
<dbReference type="SUPFAM" id="SSF53335">
    <property type="entry name" value="S-adenosyl-L-methionine-dependent methyltransferases"/>
    <property type="match status" value="1"/>
</dbReference>